<feature type="chain" id="PRO_5025564102" evidence="1">
    <location>
        <begin position="25"/>
        <end position="410"/>
    </location>
</feature>
<accession>A0A6A4VY24</accession>
<keyword evidence="1" id="KW-0732">Signal</keyword>
<evidence type="ECO:0000256" key="1">
    <source>
        <dbReference type="SAM" id="SignalP"/>
    </source>
</evidence>
<keyword evidence="4" id="KW-1185">Reference proteome</keyword>
<name>A0A6A4VY24_AMPAM</name>
<feature type="domain" description="C-type lectin" evidence="2">
    <location>
        <begin position="290"/>
        <end position="406"/>
    </location>
</feature>
<sequence length="410" mass="45133">MVSKVHRGASALIGLLLLTGYAVAEWNSHGQYQYYFNNNRVYWDQGLAFCRSQKPTAFLARPITENAEFLKGFGSAEMYWADHSYGSQGWAWSDGSPLPAGDIHWYSGYPHLSASVVSRGLYERSSAALMNDEPNNYKYGGPGWLDVVTGDGSCYYLSSSDPDAGNFTWDGAAQACADQQASLASVPDLITFYALSFQVRGGGQNVWTGLISVPMVGYSWSDGSEFDEQLKQFIVPGNGTVGYLSADDGEFHLADADQSAAFACCTAPAPAPTTTAPPPAEPCPAGWEQSEDTCYLFSEQHGYWTEAMSACHQEEADLLSIHDDMLITFLVLRVGNNTFWTGLQNQNTTYVWQDGSSTDDIDLVEPYLDPWQSGKDCVAMNTELYIPKQQFLIHDDCFAENRFVCQKPAN</sequence>
<dbReference type="PROSITE" id="PS50041">
    <property type="entry name" value="C_TYPE_LECTIN_2"/>
    <property type="match status" value="3"/>
</dbReference>
<proteinExistence type="predicted"/>
<evidence type="ECO:0000313" key="3">
    <source>
        <dbReference type="EMBL" id="KAF0294351.1"/>
    </source>
</evidence>
<dbReference type="Gene3D" id="3.10.100.10">
    <property type="entry name" value="Mannose-Binding Protein A, subunit A"/>
    <property type="match status" value="3"/>
</dbReference>
<feature type="domain" description="C-type lectin" evidence="2">
    <location>
        <begin position="150"/>
        <end position="265"/>
    </location>
</feature>
<feature type="domain" description="C-type lectin" evidence="2">
    <location>
        <begin position="29"/>
        <end position="110"/>
    </location>
</feature>
<evidence type="ECO:0000313" key="4">
    <source>
        <dbReference type="Proteomes" id="UP000440578"/>
    </source>
</evidence>
<evidence type="ECO:0000259" key="2">
    <source>
        <dbReference type="PROSITE" id="PS50041"/>
    </source>
</evidence>
<dbReference type="SMART" id="SM00034">
    <property type="entry name" value="CLECT"/>
    <property type="match status" value="3"/>
</dbReference>
<dbReference type="InterPro" id="IPR001304">
    <property type="entry name" value="C-type_lectin-like"/>
</dbReference>
<dbReference type="PANTHER" id="PTHR45710">
    <property type="entry name" value="C-TYPE LECTIN DOMAIN-CONTAINING PROTEIN 180"/>
    <property type="match status" value="1"/>
</dbReference>
<protein>
    <submittedName>
        <fullName evidence="3">Lymphocyte antigen 75</fullName>
    </submittedName>
</protein>
<comment type="caution">
    <text evidence="3">The sequence shown here is derived from an EMBL/GenBank/DDBJ whole genome shotgun (WGS) entry which is preliminary data.</text>
</comment>
<dbReference type="CDD" id="cd00037">
    <property type="entry name" value="CLECT"/>
    <property type="match status" value="1"/>
</dbReference>
<dbReference type="InterPro" id="IPR016187">
    <property type="entry name" value="CTDL_fold"/>
</dbReference>
<dbReference type="InterPro" id="IPR050828">
    <property type="entry name" value="C-type_lectin/matrix_domain"/>
</dbReference>
<dbReference type="EMBL" id="VIIS01001693">
    <property type="protein sequence ID" value="KAF0294351.1"/>
    <property type="molecule type" value="Genomic_DNA"/>
</dbReference>
<gene>
    <name evidence="3" type="primary">LY75_0</name>
    <name evidence="3" type="ORF">FJT64_007985</name>
</gene>
<organism evidence="3 4">
    <name type="scientific">Amphibalanus amphitrite</name>
    <name type="common">Striped barnacle</name>
    <name type="synonym">Balanus amphitrite</name>
    <dbReference type="NCBI Taxonomy" id="1232801"/>
    <lineage>
        <taxon>Eukaryota</taxon>
        <taxon>Metazoa</taxon>
        <taxon>Ecdysozoa</taxon>
        <taxon>Arthropoda</taxon>
        <taxon>Crustacea</taxon>
        <taxon>Multicrustacea</taxon>
        <taxon>Cirripedia</taxon>
        <taxon>Thoracica</taxon>
        <taxon>Thoracicalcarea</taxon>
        <taxon>Balanomorpha</taxon>
        <taxon>Balanoidea</taxon>
        <taxon>Balanidae</taxon>
        <taxon>Amphibalaninae</taxon>
        <taxon>Amphibalanus</taxon>
    </lineage>
</organism>
<feature type="signal peptide" evidence="1">
    <location>
        <begin position="1"/>
        <end position="24"/>
    </location>
</feature>
<dbReference type="PANTHER" id="PTHR45710:SF36">
    <property type="entry name" value="C-TYPE LECTIN DOMAIN-CONTAINING PROTEIN"/>
    <property type="match status" value="1"/>
</dbReference>
<reference evidence="3 4" key="1">
    <citation type="submission" date="2019-07" db="EMBL/GenBank/DDBJ databases">
        <title>Draft genome assembly of a fouling barnacle, Amphibalanus amphitrite (Darwin, 1854): The first reference genome for Thecostraca.</title>
        <authorList>
            <person name="Kim W."/>
        </authorList>
    </citation>
    <scope>NUCLEOTIDE SEQUENCE [LARGE SCALE GENOMIC DNA]</scope>
    <source>
        <strain evidence="3">SNU_AA5</strain>
        <tissue evidence="3">Soma without cirri and trophi</tissue>
    </source>
</reference>
<dbReference type="SUPFAM" id="SSF56436">
    <property type="entry name" value="C-type lectin-like"/>
    <property type="match status" value="3"/>
</dbReference>
<dbReference type="InterPro" id="IPR016186">
    <property type="entry name" value="C-type_lectin-like/link_sf"/>
</dbReference>
<dbReference type="AlphaFoldDB" id="A0A6A4VY24"/>
<dbReference type="Pfam" id="PF00059">
    <property type="entry name" value="Lectin_C"/>
    <property type="match status" value="2"/>
</dbReference>
<dbReference type="Proteomes" id="UP000440578">
    <property type="component" value="Unassembled WGS sequence"/>
</dbReference>
<dbReference type="OrthoDB" id="9906043at2759"/>